<evidence type="ECO:0000256" key="1">
    <source>
        <dbReference type="SAM" id="MobiDB-lite"/>
    </source>
</evidence>
<feature type="compositionally biased region" description="Polar residues" evidence="1">
    <location>
        <begin position="72"/>
        <end position="82"/>
    </location>
</feature>
<evidence type="ECO:0000313" key="2">
    <source>
        <dbReference type="EMBL" id="PZO56095.1"/>
    </source>
</evidence>
<sequence>MVAKQFTADIVGPDQLVELEVSVPDVESDLSDYEFHQQVDVAWQVCDRFDLQTDIWRGRILRVVRDREKRGSTVTNNGNGKTSAEAESPAKGESKGNNSKGTGFLNWLKDKDISKSQAYALIDLANSADQLLEDGLIETKDVNCFSKRAFIETAHASPEVQQIVTEAARRGDQITRKEVKTLSDDWTAVNSTLIPESVRAKAADNTIPARYVTPLVKEMEKLPFTHQQTLRNEVDENPDVETLKQVTAEAKYLSRYIEAASQVQSLDAAQVNLELALDEALRVGCLNSAADLVNQATQLEQAAVKLYTAWKRMNKLSDRVYVDSGESTPHLRSLLQALGPLCSDLIEVQLGDADSASSRRIRLKVLPDEAAVDIIAETIPEASAF</sequence>
<comment type="caution">
    <text evidence="2">The sequence shown here is derived from an EMBL/GenBank/DDBJ whole genome shotgun (WGS) entry which is preliminary data.</text>
</comment>
<feature type="region of interest" description="Disordered" evidence="1">
    <location>
        <begin position="68"/>
        <end position="99"/>
    </location>
</feature>
<reference evidence="3" key="1">
    <citation type="submission" date="2018-04" db="EMBL/GenBank/DDBJ databases">
        <authorList>
            <person name="Cornet L."/>
        </authorList>
    </citation>
    <scope>NUCLEOTIDE SEQUENCE [LARGE SCALE GENOMIC DNA]</scope>
</reference>
<proteinExistence type="predicted"/>
<gene>
    <name evidence="2" type="ORF">DCF15_09430</name>
</gene>
<reference evidence="2 3" key="2">
    <citation type="submission" date="2018-06" db="EMBL/GenBank/DDBJ databases">
        <title>Metagenomic assembly of (sub)arctic Cyanobacteria and their associated microbiome from non-axenic cultures.</title>
        <authorList>
            <person name="Baurain D."/>
        </authorList>
    </citation>
    <scope>NUCLEOTIDE SEQUENCE [LARGE SCALE GENOMIC DNA]</scope>
    <source>
        <strain evidence="2">ULC027bin1</strain>
    </source>
</reference>
<dbReference type="EMBL" id="QBMP01000080">
    <property type="protein sequence ID" value="PZO56095.1"/>
    <property type="molecule type" value="Genomic_DNA"/>
</dbReference>
<evidence type="ECO:0000313" key="3">
    <source>
        <dbReference type="Proteomes" id="UP000249794"/>
    </source>
</evidence>
<protein>
    <submittedName>
        <fullName evidence="2">Uncharacterized protein</fullName>
    </submittedName>
</protein>
<name>A0A2W4ZD31_9CYAN</name>
<accession>A0A2W4ZD31</accession>
<dbReference type="Proteomes" id="UP000249794">
    <property type="component" value="Unassembled WGS sequence"/>
</dbReference>
<dbReference type="AlphaFoldDB" id="A0A2W4ZD31"/>
<organism evidence="2 3">
    <name type="scientific">Phormidesmis priestleyi</name>
    <dbReference type="NCBI Taxonomy" id="268141"/>
    <lineage>
        <taxon>Bacteria</taxon>
        <taxon>Bacillati</taxon>
        <taxon>Cyanobacteriota</taxon>
        <taxon>Cyanophyceae</taxon>
        <taxon>Leptolyngbyales</taxon>
        <taxon>Leptolyngbyaceae</taxon>
        <taxon>Phormidesmis</taxon>
    </lineage>
</organism>